<accession>H2SWH2</accession>
<dbReference type="PANTHER" id="PTHR22826">
    <property type="entry name" value="RHO GUANINE EXCHANGE FACTOR-RELATED"/>
    <property type="match status" value="1"/>
</dbReference>
<dbReference type="Pfam" id="PF22697">
    <property type="entry name" value="SOS1_NGEF_PH"/>
    <property type="match status" value="1"/>
</dbReference>
<dbReference type="PROSITE" id="PS50010">
    <property type="entry name" value="DH_2"/>
    <property type="match status" value="1"/>
</dbReference>
<name>H2SWH2_TAKRU</name>
<keyword evidence="1" id="KW-0597">Phosphoprotein</keyword>
<dbReference type="SMART" id="SM00233">
    <property type="entry name" value="PH"/>
    <property type="match status" value="1"/>
</dbReference>
<sequence>MIRLQAIETFAVTVKEIAQVLQGFGSELSDTELPDEASTIEFLLHSHTHRYRQMKDDIRKVLKEGRLLLTNLETVKASKRDVEEERDIGGDMDTVQRLLGQLRDMEEAFDGFFEKHHLKLQQYLQLLQYELSFHQMEEVLKRLSDQERAVGFVGSTVVQTEQLLRDLEVLDTQEEMARAQMVILHGHQLAANHHYALALIVQRCNELRHLCDVITTAMRAKRASLTRARDLLRRLEGALRWCDEGAYLLASQMVDKFQTKEGAQEALQILNTHQERAPSALKNSQGILSLEFEAILTPQLQSQISMVTEKLNMVQSMIRNREQCLRKLADMQVRPVQLVAPRPELDQISQRCKSPLFSPKHGMTSHFSTDSHVCAVIISHMFVVVVLFSLSTLQGYRAEMEDPAMSDLLPSALDSQKDLLFGNMPEIYQFHSRVFLQDLQGCLETPEMVGSCFLQRKEKFQVYERYCQNKPRSELLWRRCCDSPFFQECQKKLDHKLGLDSYLLKPVQRLTKYQLLLKELLKHCTEDRYRCELQEALDSMLKLLKSVNDSMHQIAITGYPGDLGQLGRVVLQGGFSVWISHKRAAVRMKEMARFKPMQRHLFLYDHALLFCKRRDDDNPDRTPFYSFKSCLRMSAVGVTENVKGDVRKFELWYSGREVVYMVQAPTLEVKVTWLTEIRKVLSNQLKLRQGHKIVDRSAAFLPAAWPVPAHSVAICEGLEDWGAATDFSNISDSDEEDQPAPLVRVLLPL</sequence>
<dbReference type="Proteomes" id="UP000005226">
    <property type="component" value="Chromosome 15"/>
</dbReference>
<dbReference type="SUPFAM" id="SSF46966">
    <property type="entry name" value="Spectrin repeat"/>
    <property type="match status" value="1"/>
</dbReference>
<evidence type="ECO:0000259" key="4">
    <source>
        <dbReference type="PROSITE" id="PS50010"/>
    </source>
</evidence>
<dbReference type="InterPro" id="IPR051336">
    <property type="entry name" value="RhoGEF_Guanine_NuclExch_SF"/>
</dbReference>
<dbReference type="PROSITE" id="PS50003">
    <property type="entry name" value="PH_DOMAIN"/>
    <property type="match status" value="1"/>
</dbReference>
<dbReference type="SUPFAM" id="SSF50729">
    <property type="entry name" value="PH domain-like"/>
    <property type="match status" value="1"/>
</dbReference>
<gene>
    <name evidence="5" type="primary">LOC101077873</name>
</gene>
<feature type="domain" description="PH" evidence="3">
    <location>
        <begin position="568"/>
        <end position="682"/>
    </location>
</feature>
<dbReference type="InterPro" id="IPR001849">
    <property type="entry name" value="PH_domain"/>
</dbReference>
<evidence type="ECO:0000259" key="3">
    <source>
        <dbReference type="PROSITE" id="PS50003"/>
    </source>
</evidence>
<dbReference type="Pfam" id="PF00621">
    <property type="entry name" value="RhoGEF"/>
    <property type="match status" value="1"/>
</dbReference>
<dbReference type="GeneTree" id="ENSGT00940000156974"/>
<feature type="domain" description="DH" evidence="4">
    <location>
        <begin position="387"/>
        <end position="550"/>
    </location>
</feature>
<dbReference type="InterPro" id="IPR011993">
    <property type="entry name" value="PH-like_dom_sf"/>
</dbReference>
<dbReference type="InterPro" id="IPR000219">
    <property type="entry name" value="DH_dom"/>
</dbReference>
<proteinExistence type="predicted"/>
<dbReference type="PANTHER" id="PTHR22826:SF207">
    <property type="entry name" value="PROTO-ONCOGENE DBL-LIKE ISOFORM X1"/>
    <property type="match status" value="1"/>
</dbReference>
<dbReference type="SMART" id="SM00325">
    <property type="entry name" value="RhoGEF"/>
    <property type="match status" value="1"/>
</dbReference>
<evidence type="ECO:0000256" key="1">
    <source>
        <dbReference type="ARBA" id="ARBA00022553"/>
    </source>
</evidence>
<dbReference type="Gene3D" id="1.20.58.60">
    <property type="match status" value="1"/>
</dbReference>
<evidence type="ECO:0000256" key="2">
    <source>
        <dbReference type="ARBA" id="ARBA00022658"/>
    </source>
</evidence>
<reference evidence="5" key="2">
    <citation type="submission" date="2025-08" db="UniProtKB">
        <authorList>
            <consortium name="Ensembl"/>
        </authorList>
    </citation>
    <scope>IDENTIFICATION</scope>
</reference>
<keyword evidence="6" id="KW-1185">Reference proteome</keyword>
<dbReference type="InterPro" id="IPR055251">
    <property type="entry name" value="SOS1_NGEF_PH"/>
</dbReference>
<dbReference type="Pfam" id="PF23289">
    <property type="entry name" value="Spectrin_5"/>
    <property type="match status" value="1"/>
</dbReference>
<reference evidence="5 6" key="1">
    <citation type="journal article" date="2011" name="Genome Biol. Evol.">
        <title>Integration of the genetic map and genome assembly of fugu facilitates insights into distinct features of genome evolution in teleosts and mammals.</title>
        <authorList>
            <person name="Kai W."/>
            <person name="Kikuchi K."/>
            <person name="Tohari S."/>
            <person name="Chew A.K."/>
            <person name="Tay A."/>
            <person name="Fujiwara A."/>
            <person name="Hosoya S."/>
            <person name="Suetake H."/>
            <person name="Naruse K."/>
            <person name="Brenner S."/>
            <person name="Suzuki Y."/>
            <person name="Venkatesh B."/>
        </authorList>
    </citation>
    <scope>NUCLEOTIDE SEQUENCE [LARGE SCALE GENOMIC DNA]</scope>
</reference>
<protein>
    <submittedName>
        <fullName evidence="5">MCF.2 cell line derived transforming sequence</fullName>
    </submittedName>
</protein>
<dbReference type="Gene3D" id="2.30.29.30">
    <property type="entry name" value="Pleckstrin-homology domain (PH domain)/Phosphotyrosine-binding domain (PTB)"/>
    <property type="match status" value="1"/>
</dbReference>
<dbReference type="InterPro" id="IPR056466">
    <property type="entry name" value="Spectrin_DBS"/>
</dbReference>
<dbReference type="GO" id="GO:0005737">
    <property type="term" value="C:cytoplasm"/>
    <property type="evidence" value="ECO:0007669"/>
    <property type="project" value="TreeGrafter"/>
</dbReference>
<dbReference type="STRING" id="31033.ENSTRUP00000073036"/>
<keyword evidence="2" id="KW-0344">Guanine-nucleotide releasing factor</keyword>
<organism evidence="5 6">
    <name type="scientific">Takifugu rubripes</name>
    <name type="common">Japanese pufferfish</name>
    <name type="synonym">Fugu rubripes</name>
    <dbReference type="NCBI Taxonomy" id="31033"/>
    <lineage>
        <taxon>Eukaryota</taxon>
        <taxon>Metazoa</taxon>
        <taxon>Chordata</taxon>
        <taxon>Craniata</taxon>
        <taxon>Vertebrata</taxon>
        <taxon>Euteleostomi</taxon>
        <taxon>Actinopterygii</taxon>
        <taxon>Neopterygii</taxon>
        <taxon>Teleostei</taxon>
        <taxon>Neoteleostei</taxon>
        <taxon>Acanthomorphata</taxon>
        <taxon>Eupercaria</taxon>
        <taxon>Tetraodontiformes</taxon>
        <taxon>Tetradontoidea</taxon>
        <taxon>Tetraodontidae</taxon>
        <taxon>Takifugu</taxon>
    </lineage>
</organism>
<evidence type="ECO:0000313" key="5">
    <source>
        <dbReference type="Ensembl" id="ENSTRUP00000016760.3"/>
    </source>
</evidence>
<dbReference type="SUPFAM" id="SSF48065">
    <property type="entry name" value="DBL homology domain (DH-domain)"/>
    <property type="match status" value="1"/>
</dbReference>
<dbReference type="GO" id="GO:0016358">
    <property type="term" value="P:dendrite development"/>
    <property type="evidence" value="ECO:0007669"/>
    <property type="project" value="TreeGrafter"/>
</dbReference>
<dbReference type="AlphaFoldDB" id="H2SWH2"/>
<dbReference type="FunFam" id="2.30.29.30:FF:000078">
    <property type="entry name" value="Guanine nucleotide exchange factor DBS"/>
    <property type="match status" value="1"/>
</dbReference>
<dbReference type="CDD" id="cd00160">
    <property type="entry name" value="RhoGEF"/>
    <property type="match status" value="1"/>
</dbReference>
<dbReference type="Gene3D" id="1.20.900.10">
    <property type="entry name" value="Dbl homology (DH) domain"/>
    <property type="match status" value="1"/>
</dbReference>
<evidence type="ECO:0000313" key="6">
    <source>
        <dbReference type="Proteomes" id="UP000005226"/>
    </source>
</evidence>
<reference evidence="5" key="3">
    <citation type="submission" date="2025-09" db="UniProtKB">
        <authorList>
            <consortium name="Ensembl"/>
        </authorList>
    </citation>
    <scope>IDENTIFICATION</scope>
</reference>
<dbReference type="InterPro" id="IPR035899">
    <property type="entry name" value="DBL_dom_sf"/>
</dbReference>
<dbReference type="GO" id="GO:0005085">
    <property type="term" value="F:guanyl-nucleotide exchange factor activity"/>
    <property type="evidence" value="ECO:0007669"/>
    <property type="project" value="UniProtKB-KW"/>
</dbReference>
<dbReference type="Ensembl" id="ENSTRUT00000016833.3">
    <property type="protein sequence ID" value="ENSTRUP00000016760.3"/>
    <property type="gene ID" value="ENSTRUG00000006824.3"/>
</dbReference>